<organism evidence="3 4">
    <name type="scientific">Candidatus Gallibacteroides avistercoris</name>
    <dbReference type="NCBI Taxonomy" id="2840833"/>
    <lineage>
        <taxon>Bacteria</taxon>
        <taxon>Pseudomonadati</taxon>
        <taxon>Bacteroidota</taxon>
        <taxon>Bacteroidia</taxon>
        <taxon>Bacteroidales</taxon>
        <taxon>Bacteroidaceae</taxon>
        <taxon>Bacteroidaceae incertae sedis</taxon>
        <taxon>Candidatus Gallibacteroides</taxon>
    </lineage>
</organism>
<dbReference type="EMBL" id="DVNA01000102">
    <property type="protein sequence ID" value="HIU55008.1"/>
    <property type="molecule type" value="Genomic_DNA"/>
</dbReference>
<dbReference type="Proteomes" id="UP000824112">
    <property type="component" value="Unassembled WGS sequence"/>
</dbReference>
<proteinExistence type="predicted"/>
<evidence type="ECO:0000313" key="4">
    <source>
        <dbReference type="Proteomes" id="UP000824112"/>
    </source>
</evidence>
<evidence type="ECO:0000256" key="1">
    <source>
        <dbReference type="SAM" id="SignalP"/>
    </source>
</evidence>
<protein>
    <submittedName>
        <fullName evidence="3">PorT family protein</fullName>
    </submittedName>
</protein>
<dbReference type="InterPro" id="IPR011250">
    <property type="entry name" value="OMP/PagP_B-barrel"/>
</dbReference>
<name>A0A9D1M7L6_9BACT</name>
<feature type="domain" description="Outer membrane protein beta-barrel" evidence="2">
    <location>
        <begin position="21"/>
        <end position="195"/>
    </location>
</feature>
<sequence>MKRIHGIIAILCCLCFVTAEAQTKMKEISVGAGGGITLSKARLKPTVKQGFKMGATMGARFRYIEEKFFGFQIELNYAQLGWKENFEGEPYSYSRSLHYIQLPFMTHIFFGNDRFRGFFNLGPQVGFFFAEKENANFDPANPPAFENYHITNQYALNVANKIDYGICGGGGIELRMGKHSILAEGRYYFGLGDFFKNRKKDYFTASSNQYISVGLSYLFHLKK</sequence>
<dbReference type="InterPro" id="IPR025665">
    <property type="entry name" value="Beta-barrel_OMP_2"/>
</dbReference>
<dbReference type="SUPFAM" id="SSF56925">
    <property type="entry name" value="OMPA-like"/>
    <property type="match status" value="1"/>
</dbReference>
<reference evidence="3" key="1">
    <citation type="submission" date="2020-10" db="EMBL/GenBank/DDBJ databases">
        <authorList>
            <person name="Gilroy R."/>
        </authorList>
    </citation>
    <scope>NUCLEOTIDE SEQUENCE</scope>
    <source>
        <strain evidence="3">CHK158-818</strain>
    </source>
</reference>
<accession>A0A9D1M7L6</accession>
<feature type="signal peptide" evidence="1">
    <location>
        <begin position="1"/>
        <end position="21"/>
    </location>
</feature>
<comment type="caution">
    <text evidence="3">The sequence shown here is derived from an EMBL/GenBank/DDBJ whole genome shotgun (WGS) entry which is preliminary data.</text>
</comment>
<dbReference type="AlphaFoldDB" id="A0A9D1M7L6"/>
<evidence type="ECO:0000259" key="2">
    <source>
        <dbReference type="Pfam" id="PF13568"/>
    </source>
</evidence>
<feature type="chain" id="PRO_5039348063" evidence="1">
    <location>
        <begin position="22"/>
        <end position="223"/>
    </location>
</feature>
<evidence type="ECO:0000313" key="3">
    <source>
        <dbReference type="EMBL" id="HIU55008.1"/>
    </source>
</evidence>
<dbReference type="Pfam" id="PF13568">
    <property type="entry name" value="OMP_b-brl_2"/>
    <property type="match status" value="1"/>
</dbReference>
<reference evidence="3" key="2">
    <citation type="journal article" date="2021" name="PeerJ">
        <title>Extensive microbial diversity within the chicken gut microbiome revealed by metagenomics and culture.</title>
        <authorList>
            <person name="Gilroy R."/>
            <person name="Ravi A."/>
            <person name="Getino M."/>
            <person name="Pursley I."/>
            <person name="Horton D.L."/>
            <person name="Alikhan N.F."/>
            <person name="Baker D."/>
            <person name="Gharbi K."/>
            <person name="Hall N."/>
            <person name="Watson M."/>
            <person name="Adriaenssens E.M."/>
            <person name="Foster-Nyarko E."/>
            <person name="Jarju S."/>
            <person name="Secka A."/>
            <person name="Antonio M."/>
            <person name="Oren A."/>
            <person name="Chaudhuri R.R."/>
            <person name="La Ragione R."/>
            <person name="Hildebrand F."/>
            <person name="Pallen M.J."/>
        </authorList>
    </citation>
    <scope>NUCLEOTIDE SEQUENCE</scope>
    <source>
        <strain evidence="3">CHK158-818</strain>
    </source>
</reference>
<keyword evidence="1" id="KW-0732">Signal</keyword>
<gene>
    <name evidence="3" type="ORF">IAB03_04265</name>
</gene>